<dbReference type="Proteomes" id="UP000247099">
    <property type="component" value="Unassembled WGS sequence"/>
</dbReference>
<dbReference type="InterPro" id="IPR006311">
    <property type="entry name" value="TAT_signal"/>
</dbReference>
<name>A0A317ZK27_9BACT</name>
<dbReference type="InterPro" id="IPR000683">
    <property type="entry name" value="Gfo/Idh/MocA-like_OxRdtase_N"/>
</dbReference>
<accession>A0A317ZK27</accession>
<evidence type="ECO:0000259" key="1">
    <source>
        <dbReference type="Pfam" id="PF01408"/>
    </source>
</evidence>
<dbReference type="PANTHER" id="PTHR43818">
    <property type="entry name" value="BCDNA.GH03377"/>
    <property type="match status" value="1"/>
</dbReference>
<feature type="domain" description="Gfo/Idh/MocA-like oxidoreductase N-terminal" evidence="1">
    <location>
        <begin position="43"/>
        <end position="178"/>
    </location>
</feature>
<dbReference type="RefSeq" id="WP_110130751.1">
    <property type="nucleotide sequence ID" value="NZ_QHJQ01000004.1"/>
</dbReference>
<dbReference type="InterPro" id="IPR043906">
    <property type="entry name" value="Gfo/Idh/MocA_OxRdtase_bact_C"/>
</dbReference>
<dbReference type="Gene3D" id="3.30.360.10">
    <property type="entry name" value="Dihydrodipicolinate Reductase, domain 2"/>
    <property type="match status" value="1"/>
</dbReference>
<organism evidence="3 4">
    <name type="scientific">Coraliomargarita sinensis</name>
    <dbReference type="NCBI Taxonomy" id="2174842"/>
    <lineage>
        <taxon>Bacteria</taxon>
        <taxon>Pseudomonadati</taxon>
        <taxon>Verrucomicrobiota</taxon>
        <taxon>Opitutia</taxon>
        <taxon>Puniceicoccales</taxon>
        <taxon>Coraliomargaritaceae</taxon>
        <taxon>Coraliomargarita</taxon>
    </lineage>
</organism>
<dbReference type="AlphaFoldDB" id="A0A317ZK27"/>
<evidence type="ECO:0000313" key="3">
    <source>
        <dbReference type="EMBL" id="PXA04298.1"/>
    </source>
</evidence>
<dbReference type="PROSITE" id="PS51318">
    <property type="entry name" value="TAT"/>
    <property type="match status" value="1"/>
</dbReference>
<comment type="caution">
    <text evidence="3">The sequence shown here is derived from an EMBL/GenBank/DDBJ whole genome shotgun (WGS) entry which is preliminary data.</text>
</comment>
<gene>
    <name evidence="3" type="ORF">DDZ13_07125</name>
</gene>
<dbReference type="GO" id="GO:0000166">
    <property type="term" value="F:nucleotide binding"/>
    <property type="evidence" value="ECO:0007669"/>
    <property type="project" value="InterPro"/>
</dbReference>
<keyword evidence="4" id="KW-1185">Reference proteome</keyword>
<dbReference type="EMBL" id="QHJQ01000004">
    <property type="protein sequence ID" value="PXA04298.1"/>
    <property type="molecule type" value="Genomic_DNA"/>
</dbReference>
<dbReference type="PANTHER" id="PTHR43818:SF3">
    <property type="entry name" value="OXIDOREDUCTASE-RELATED"/>
    <property type="match status" value="1"/>
</dbReference>
<dbReference type="Pfam" id="PF19051">
    <property type="entry name" value="GFO_IDH_MocA_C2"/>
    <property type="match status" value="1"/>
</dbReference>
<dbReference type="InterPro" id="IPR019546">
    <property type="entry name" value="TAT_signal_bac_arc"/>
</dbReference>
<evidence type="ECO:0000259" key="2">
    <source>
        <dbReference type="Pfam" id="PF19051"/>
    </source>
</evidence>
<dbReference type="Gene3D" id="3.40.50.720">
    <property type="entry name" value="NAD(P)-binding Rossmann-like Domain"/>
    <property type="match status" value="1"/>
</dbReference>
<feature type="domain" description="Gfo/Idh/MocA-like oxidoreductase bacterial type C-terminal" evidence="2">
    <location>
        <begin position="218"/>
        <end position="288"/>
    </location>
</feature>
<dbReference type="InterPro" id="IPR050463">
    <property type="entry name" value="Gfo/Idh/MocA_oxidrdct_glycsds"/>
</dbReference>
<dbReference type="InParanoid" id="A0A317ZK27"/>
<dbReference type="Pfam" id="PF01408">
    <property type="entry name" value="GFO_IDH_MocA"/>
    <property type="match status" value="1"/>
</dbReference>
<protein>
    <submittedName>
        <fullName evidence="3">Oxidoreductase</fullName>
    </submittedName>
</protein>
<dbReference type="NCBIfam" id="TIGR01409">
    <property type="entry name" value="TAT_signal_seq"/>
    <property type="match status" value="1"/>
</dbReference>
<proteinExistence type="predicted"/>
<dbReference type="OrthoDB" id="9792935at2"/>
<dbReference type="SUPFAM" id="SSF51735">
    <property type="entry name" value="NAD(P)-binding Rossmann-fold domains"/>
    <property type="match status" value="1"/>
</dbReference>
<evidence type="ECO:0000313" key="4">
    <source>
        <dbReference type="Proteomes" id="UP000247099"/>
    </source>
</evidence>
<dbReference type="InterPro" id="IPR036291">
    <property type="entry name" value="NAD(P)-bd_dom_sf"/>
</dbReference>
<reference evidence="3 4" key="1">
    <citation type="submission" date="2018-05" db="EMBL/GenBank/DDBJ databases">
        <title>Coraliomargarita sinensis sp. nov., isolated from a marine solar saltern.</title>
        <authorList>
            <person name="Zhou L.Y."/>
        </authorList>
    </citation>
    <scope>NUCLEOTIDE SEQUENCE [LARGE SCALE GENOMIC DNA]</scope>
    <source>
        <strain evidence="3 4">WN38</strain>
    </source>
</reference>
<dbReference type="SUPFAM" id="SSF55347">
    <property type="entry name" value="Glyceraldehyde-3-phosphate dehydrogenase-like, C-terminal domain"/>
    <property type="match status" value="1"/>
</dbReference>
<sequence length="479" mass="53306">MKNQPQNQSRRDFLKASTALGAFTILPSSGLFGNNAVSPNEKINLAVIGCGNQGNNDRRSLLGSGHCNVVALCDVDMEGGHTYQARYQHGLAPAPAGKENEVYPHKAKGYTDFRVMFDEMADEIDAVLVATPDHSHFAAAMLAMSLGKHVFVEKPLAHTFGQCERLIKMAAKNPNLVTQMGNQGFSGANYFQFKAWSEAGVIKDITRITAHMNRRRRWHGWGTTVANYPEDPMPEDLAWEVWHATVPTNRPFSKRLHPQEWRSWYDFGCGAFGDWGPHILDTCHHFLKLGMPTAIRALGFEGINASGLVYPQASTIQFAFPERGPGLPACDVTWYDGTGNKPKLEGEYTDSGEPEELNTPGKVLYSKDLVFMGASHASPLQIVPRQKFMDMRKSLPRFPQKNSNHYENFLLACKGEEESRSPFGISGPLSQVFNLGILAQQFGSDLEFDPESKQITNNPIAQELLDPAPRKGWEEFYNL</sequence>